<dbReference type="Pfam" id="PF11700">
    <property type="entry name" value="ATG22"/>
    <property type="match status" value="1"/>
</dbReference>
<dbReference type="OrthoDB" id="192733at2759"/>
<proteinExistence type="inferred from homology"/>
<sequence length="580" mass="63379">MSFDEAARPRLVARYEGEDTSVTTKRELNGWYSYAIAAEVFAVVGTGLFLPVTLEQLARENGVLFSDRLTPCVEIPSSGNTDNARKSLSARADGEDEKQCIVHFLGSDVTTASFAMYTLSAAVLCQAITLICFSSFADHGPYRKKMLMTFAYIGSIVSGLFLFVGPSLYFLAPILVVFGVTSLGCSFTLLNAFLPLLVTNHEDNRKLEDEVEDFELEALNPDSTSVHRSSPEKLTRDLERSAKISSKGVGLGYAAAVSVQVLSVIVLVIFSKTSIPKTSPTFPMRTILFFVGIWWATFSIPTFLWLRPRPGPPLPTQSKRPFQQTKLTTFMFYTRFSISSFWGTLKRAVRLRQVVIFLFAWFLLSDAIATISGTAVLFARTELKMGTIAVALLSITSITFGMIGAFAWPRVARYYSLQPKTVLICCVAMMEIIPLYGLLGFIPFIRSAGVGGLQKPFEIYPIGVLHGILMGGISSYARSVYAPLIPEGSEAAFFALYAVTDKGSSAVGPALVGWIVDRAGTIRPAFIFLAILVLLPGPLLWKLDMEKGRDDAARMVATGRRASGQGVALSDGFAEDDRSD</sequence>
<feature type="transmembrane region" description="Helical" evidence="12">
    <location>
        <begin position="421"/>
        <end position="445"/>
    </location>
</feature>
<dbReference type="PANTHER" id="PTHR23519:SF3">
    <property type="entry name" value="AUTOPHAGY-RELATED PROTEIN 22-2"/>
    <property type="match status" value="1"/>
</dbReference>
<reference evidence="14" key="1">
    <citation type="journal article" date="2020" name="Stud. Mycol.">
        <title>101 Dothideomycetes genomes: a test case for predicting lifestyles and emergence of pathogens.</title>
        <authorList>
            <person name="Haridas S."/>
            <person name="Albert R."/>
            <person name="Binder M."/>
            <person name="Bloem J."/>
            <person name="Labutti K."/>
            <person name="Salamov A."/>
            <person name="Andreopoulos B."/>
            <person name="Baker S."/>
            <person name="Barry K."/>
            <person name="Bills G."/>
            <person name="Bluhm B."/>
            <person name="Cannon C."/>
            <person name="Castanera R."/>
            <person name="Culley D."/>
            <person name="Daum C."/>
            <person name="Ezra D."/>
            <person name="Gonzalez J."/>
            <person name="Henrissat B."/>
            <person name="Kuo A."/>
            <person name="Liang C."/>
            <person name="Lipzen A."/>
            <person name="Lutzoni F."/>
            <person name="Magnuson J."/>
            <person name="Mondo S."/>
            <person name="Nolan M."/>
            <person name="Ohm R."/>
            <person name="Pangilinan J."/>
            <person name="Park H.-J."/>
            <person name="Ramirez L."/>
            <person name="Alfaro M."/>
            <person name="Sun H."/>
            <person name="Tritt A."/>
            <person name="Yoshinaga Y."/>
            <person name="Zwiers L.-H."/>
            <person name="Turgeon B."/>
            <person name="Goodwin S."/>
            <person name="Spatafora J."/>
            <person name="Crous P."/>
            <person name="Grigoriev I."/>
        </authorList>
    </citation>
    <scope>NUCLEOTIDE SEQUENCE</scope>
    <source>
        <strain evidence="14">CBS 627.86</strain>
    </source>
</reference>
<evidence type="ECO:0000256" key="4">
    <source>
        <dbReference type="ARBA" id="ARBA00022554"/>
    </source>
</evidence>
<dbReference type="CDD" id="cd17483">
    <property type="entry name" value="MFS_Atg22_like"/>
    <property type="match status" value="1"/>
</dbReference>
<keyword evidence="9 12" id="KW-0472">Membrane</keyword>
<dbReference type="InterPro" id="IPR036259">
    <property type="entry name" value="MFS_trans_sf"/>
</dbReference>
<feature type="transmembrane region" description="Helical" evidence="12">
    <location>
        <begin position="250"/>
        <end position="270"/>
    </location>
</feature>
<keyword evidence="15" id="KW-1185">Reference proteome</keyword>
<dbReference type="InterPro" id="IPR050495">
    <property type="entry name" value="ATG22/LtaA_families"/>
</dbReference>
<evidence type="ECO:0000313" key="14">
    <source>
        <dbReference type="EMBL" id="KAF2123161.1"/>
    </source>
</evidence>
<dbReference type="GO" id="GO:0032974">
    <property type="term" value="P:amino acid transmembrane export from vacuole"/>
    <property type="evidence" value="ECO:0007669"/>
    <property type="project" value="InterPro"/>
</dbReference>
<comment type="similarity">
    <text evidence="2 12">Belongs to the ATG22 family.</text>
</comment>
<organism evidence="14 15">
    <name type="scientific">Lophiotrema nucula</name>
    <dbReference type="NCBI Taxonomy" id="690887"/>
    <lineage>
        <taxon>Eukaryota</taxon>
        <taxon>Fungi</taxon>
        <taxon>Dikarya</taxon>
        <taxon>Ascomycota</taxon>
        <taxon>Pezizomycotina</taxon>
        <taxon>Dothideomycetes</taxon>
        <taxon>Pleosporomycetidae</taxon>
        <taxon>Pleosporales</taxon>
        <taxon>Lophiotremataceae</taxon>
        <taxon>Lophiotrema</taxon>
    </lineage>
</organism>
<feature type="transmembrane region" description="Helical" evidence="12">
    <location>
        <begin position="114"/>
        <end position="134"/>
    </location>
</feature>
<gene>
    <name evidence="14" type="ORF">BDV96DRAFT_482266</name>
</gene>
<feature type="transmembrane region" description="Helical" evidence="12">
    <location>
        <begin position="357"/>
        <end position="379"/>
    </location>
</feature>
<evidence type="ECO:0000256" key="1">
    <source>
        <dbReference type="ARBA" id="ARBA00004128"/>
    </source>
</evidence>
<evidence type="ECO:0000256" key="10">
    <source>
        <dbReference type="ARBA" id="ARBA00023180"/>
    </source>
</evidence>
<evidence type="ECO:0000256" key="6">
    <source>
        <dbReference type="ARBA" id="ARBA00022970"/>
    </source>
</evidence>
<evidence type="ECO:0000313" key="15">
    <source>
        <dbReference type="Proteomes" id="UP000799770"/>
    </source>
</evidence>
<evidence type="ECO:0000256" key="3">
    <source>
        <dbReference type="ARBA" id="ARBA00022448"/>
    </source>
</evidence>
<feature type="transmembrane region" description="Helical" evidence="12">
    <location>
        <begin position="31"/>
        <end position="54"/>
    </location>
</feature>
<dbReference type="PANTHER" id="PTHR23519">
    <property type="entry name" value="AUTOPHAGY-RELATED PROTEIN 22"/>
    <property type="match status" value="1"/>
</dbReference>
<evidence type="ECO:0000256" key="11">
    <source>
        <dbReference type="ARBA" id="ARBA00024801"/>
    </source>
</evidence>
<dbReference type="GO" id="GO:0006914">
    <property type="term" value="P:autophagy"/>
    <property type="evidence" value="ECO:0007669"/>
    <property type="project" value="UniProtKB-KW"/>
</dbReference>
<dbReference type="AlphaFoldDB" id="A0A6A5ZXX6"/>
<evidence type="ECO:0000256" key="12">
    <source>
        <dbReference type="RuleBase" id="RU363073"/>
    </source>
</evidence>
<dbReference type="SUPFAM" id="SSF103473">
    <property type="entry name" value="MFS general substrate transporter"/>
    <property type="match status" value="1"/>
</dbReference>
<dbReference type="EMBL" id="ML977310">
    <property type="protein sequence ID" value="KAF2123161.1"/>
    <property type="molecule type" value="Genomic_DNA"/>
</dbReference>
<evidence type="ECO:0000256" key="2">
    <source>
        <dbReference type="ARBA" id="ARBA00006978"/>
    </source>
</evidence>
<feature type="transmembrane region" description="Helical" evidence="12">
    <location>
        <begin position="457"/>
        <end position="477"/>
    </location>
</feature>
<protein>
    <recommendedName>
        <fullName evidence="12">Autophagy-related protein</fullName>
    </recommendedName>
</protein>
<keyword evidence="3 12" id="KW-0813">Transport</keyword>
<comment type="function">
    <text evidence="11 12">Vacuolar effluxer which mediate the efflux of amino acids resulting from autophagic degradation. The release of autophagic amino acids allows the maintenance of protein synthesis and viability during nitrogen starvation.</text>
</comment>
<dbReference type="Proteomes" id="UP000799770">
    <property type="component" value="Unassembled WGS sequence"/>
</dbReference>
<comment type="subcellular location">
    <subcellularLocation>
        <location evidence="1 12">Vacuole membrane</location>
        <topology evidence="1 12">Multi-pass membrane protein</topology>
    </subcellularLocation>
</comment>
<evidence type="ECO:0000256" key="8">
    <source>
        <dbReference type="ARBA" id="ARBA00023006"/>
    </source>
</evidence>
<feature type="transmembrane region" description="Helical" evidence="12">
    <location>
        <begin position="170"/>
        <end position="198"/>
    </location>
</feature>
<feature type="transmembrane region" description="Helical" evidence="12">
    <location>
        <begin position="386"/>
        <end position="409"/>
    </location>
</feature>
<name>A0A6A5ZXX6_9PLEO</name>
<feature type="region of interest" description="Disordered" evidence="13">
    <location>
        <begin position="560"/>
        <end position="580"/>
    </location>
</feature>
<keyword evidence="5 12" id="KW-0812">Transmembrane</keyword>
<dbReference type="GO" id="GO:0005774">
    <property type="term" value="C:vacuolar membrane"/>
    <property type="evidence" value="ECO:0007669"/>
    <property type="project" value="UniProtKB-SubCell"/>
</dbReference>
<dbReference type="InterPro" id="IPR044738">
    <property type="entry name" value="Atg22"/>
</dbReference>
<accession>A0A6A5ZXX6</accession>
<evidence type="ECO:0000256" key="13">
    <source>
        <dbReference type="SAM" id="MobiDB-lite"/>
    </source>
</evidence>
<evidence type="ECO:0000256" key="5">
    <source>
        <dbReference type="ARBA" id="ARBA00022692"/>
    </source>
</evidence>
<keyword evidence="10" id="KW-0325">Glycoprotein</keyword>
<dbReference type="Gene3D" id="1.20.1250.20">
    <property type="entry name" value="MFS general substrate transporter like domains"/>
    <property type="match status" value="1"/>
</dbReference>
<feature type="transmembrane region" description="Helical" evidence="12">
    <location>
        <begin position="146"/>
        <end position="164"/>
    </location>
</feature>
<feature type="transmembrane region" description="Helical" evidence="12">
    <location>
        <begin position="522"/>
        <end position="541"/>
    </location>
</feature>
<keyword evidence="4 12" id="KW-0926">Vacuole</keyword>
<keyword evidence="7 12" id="KW-1133">Transmembrane helix</keyword>
<keyword evidence="6 12" id="KW-0029">Amino-acid transport</keyword>
<evidence type="ECO:0000256" key="7">
    <source>
        <dbReference type="ARBA" id="ARBA00022989"/>
    </source>
</evidence>
<feature type="transmembrane region" description="Helical" evidence="12">
    <location>
        <begin position="282"/>
        <end position="306"/>
    </location>
</feature>
<dbReference type="InterPro" id="IPR024671">
    <property type="entry name" value="Atg22-like"/>
</dbReference>
<keyword evidence="8 12" id="KW-0072">Autophagy</keyword>
<evidence type="ECO:0000256" key="9">
    <source>
        <dbReference type="ARBA" id="ARBA00023136"/>
    </source>
</evidence>